<dbReference type="RefSeq" id="WP_085932238.1">
    <property type="nucleotide sequence ID" value="NZ_FUWJ01000001.1"/>
</dbReference>
<proteinExistence type="predicted"/>
<dbReference type="InterPro" id="IPR005143">
    <property type="entry name" value="TF_LuxR_autoind-bd_dom"/>
</dbReference>
<dbReference type="GO" id="GO:0003677">
    <property type="term" value="F:DNA binding"/>
    <property type="evidence" value="ECO:0007669"/>
    <property type="project" value="UniProtKB-KW"/>
</dbReference>
<dbReference type="STRING" id="225324.SAMN02745126_00506"/>
<dbReference type="InterPro" id="IPR000792">
    <property type="entry name" value="Tscrpt_reg_LuxR_C"/>
</dbReference>
<name>A0A1T4JVH7_9HYPH</name>
<evidence type="ECO:0000313" key="6">
    <source>
        <dbReference type="Proteomes" id="UP000190092"/>
    </source>
</evidence>
<dbReference type="SUPFAM" id="SSF75516">
    <property type="entry name" value="Pheromone-binding domain of LuxR-like quorum-sensing transcription factors"/>
    <property type="match status" value="1"/>
</dbReference>
<dbReference type="Gene3D" id="1.10.10.10">
    <property type="entry name" value="Winged helix-like DNA-binding domain superfamily/Winged helix DNA-binding domain"/>
    <property type="match status" value="1"/>
</dbReference>
<gene>
    <name evidence="5" type="ORF">SAMN02745126_00506</name>
</gene>
<dbReference type="InterPro" id="IPR036388">
    <property type="entry name" value="WH-like_DNA-bd_sf"/>
</dbReference>
<dbReference type="CDD" id="cd06170">
    <property type="entry name" value="LuxR_C_like"/>
    <property type="match status" value="1"/>
</dbReference>
<sequence length="240" mass="26637">MSFPDRLSDPSRASTFEELRAMASVFVQRLSCDYFAFLLLRPPTGSVLPGDVLLSDYPEEWQERYRSRHYKYYDPVVTISHNPDTPFFYWGHRGFLDPHGKAARLVFHEAAEFQILEGCGVPTAGPAGDGGLFSMSVSQRGHIDELLEDKKELIQLFAAEFHRAAVKFTCGGHPSDMPQLTPRQREVLSWTAEGLSSEAAADRIGISTSAVNYHLGLAARRLGAANKIQAVALAIRRGLI</sequence>
<dbReference type="OrthoDB" id="7345476at2"/>
<dbReference type="SUPFAM" id="SSF46894">
    <property type="entry name" value="C-terminal effector domain of the bipartite response regulators"/>
    <property type="match status" value="1"/>
</dbReference>
<protein>
    <submittedName>
        <fullName evidence="5">DNA-binding transcriptional regulator, CsgD family</fullName>
    </submittedName>
</protein>
<dbReference type="EMBL" id="FUWJ01000001">
    <property type="protein sequence ID" value="SJZ34151.1"/>
    <property type="molecule type" value="Genomic_DNA"/>
</dbReference>
<dbReference type="Pfam" id="PF00196">
    <property type="entry name" value="GerE"/>
    <property type="match status" value="1"/>
</dbReference>
<dbReference type="Proteomes" id="UP000190092">
    <property type="component" value="Unassembled WGS sequence"/>
</dbReference>
<dbReference type="PRINTS" id="PR00038">
    <property type="entry name" value="HTHLUXR"/>
</dbReference>
<reference evidence="6" key="1">
    <citation type="submission" date="2017-02" db="EMBL/GenBank/DDBJ databases">
        <authorList>
            <person name="Varghese N."/>
            <person name="Submissions S."/>
        </authorList>
    </citation>
    <scope>NUCLEOTIDE SEQUENCE [LARGE SCALE GENOMIC DNA]</scope>
    <source>
        <strain evidence="6">ATCC 27094</strain>
    </source>
</reference>
<evidence type="ECO:0000259" key="4">
    <source>
        <dbReference type="PROSITE" id="PS50043"/>
    </source>
</evidence>
<organism evidence="5 6">
    <name type="scientific">Enhydrobacter aerosaccus</name>
    <dbReference type="NCBI Taxonomy" id="225324"/>
    <lineage>
        <taxon>Bacteria</taxon>
        <taxon>Pseudomonadati</taxon>
        <taxon>Pseudomonadota</taxon>
        <taxon>Alphaproteobacteria</taxon>
        <taxon>Hyphomicrobiales</taxon>
        <taxon>Enhydrobacter</taxon>
    </lineage>
</organism>
<keyword evidence="2 5" id="KW-0238">DNA-binding</keyword>
<dbReference type="InterPro" id="IPR016032">
    <property type="entry name" value="Sig_transdc_resp-reg_C-effctor"/>
</dbReference>
<dbReference type="Gene3D" id="3.30.450.80">
    <property type="entry name" value="Transcription factor LuxR-like, autoinducer-binding domain"/>
    <property type="match status" value="1"/>
</dbReference>
<dbReference type="PROSITE" id="PS50043">
    <property type="entry name" value="HTH_LUXR_2"/>
    <property type="match status" value="1"/>
</dbReference>
<evidence type="ECO:0000256" key="2">
    <source>
        <dbReference type="ARBA" id="ARBA00023125"/>
    </source>
</evidence>
<keyword evidence="6" id="KW-1185">Reference proteome</keyword>
<dbReference type="InterPro" id="IPR036693">
    <property type="entry name" value="TF_LuxR_autoind-bd_dom_sf"/>
</dbReference>
<dbReference type="Pfam" id="PF03472">
    <property type="entry name" value="Autoind_bind"/>
    <property type="match status" value="1"/>
</dbReference>
<accession>A0A1T4JVH7</accession>
<evidence type="ECO:0000313" key="5">
    <source>
        <dbReference type="EMBL" id="SJZ34151.1"/>
    </source>
</evidence>
<evidence type="ECO:0000256" key="1">
    <source>
        <dbReference type="ARBA" id="ARBA00023015"/>
    </source>
</evidence>
<dbReference type="PANTHER" id="PTHR44688">
    <property type="entry name" value="DNA-BINDING TRANSCRIPTIONAL ACTIVATOR DEVR_DOSR"/>
    <property type="match status" value="1"/>
</dbReference>
<keyword evidence="3" id="KW-0804">Transcription</keyword>
<dbReference type="PANTHER" id="PTHR44688:SF16">
    <property type="entry name" value="DNA-BINDING TRANSCRIPTIONAL ACTIVATOR DEVR_DOSR"/>
    <property type="match status" value="1"/>
</dbReference>
<evidence type="ECO:0000256" key="3">
    <source>
        <dbReference type="ARBA" id="ARBA00023163"/>
    </source>
</evidence>
<keyword evidence="1" id="KW-0805">Transcription regulation</keyword>
<dbReference type="AlphaFoldDB" id="A0A1T4JVH7"/>
<feature type="domain" description="HTH luxR-type" evidence="4">
    <location>
        <begin position="173"/>
        <end position="238"/>
    </location>
</feature>
<dbReference type="SMART" id="SM00421">
    <property type="entry name" value="HTH_LUXR"/>
    <property type="match status" value="1"/>
</dbReference>
<dbReference type="GO" id="GO:0006355">
    <property type="term" value="P:regulation of DNA-templated transcription"/>
    <property type="evidence" value="ECO:0007669"/>
    <property type="project" value="InterPro"/>
</dbReference>